<keyword evidence="3 9" id="KW-0378">Hydrolase</keyword>
<evidence type="ECO:0000256" key="5">
    <source>
        <dbReference type="ARBA" id="ARBA00022840"/>
    </source>
</evidence>
<sequence>MHGLDSIADLSEPMDDLLRRDVGIYHPLLIQRVQLLFDPKIPEFTILDADHELELYSSLFQTISEVDPRKLGKCREELADSVLHPLDEEASAYLKRLAMTLSSKGELVEKRRPAVIHEQPVIGRSPVLFLRSRSIGLTSAIEQTITRLSQRDHFCEALNRIVGDKSMARIDEDLSEAEHEDRSARVRSEQTVLFGKKSNAEQLKIAQRLNQHGAVLVQGPPGTGKSHTIANLIGHLLAHGKSVLVTSHTTKALRVLRDHVVPDLQPLCVSVLDNDNTSRRQLEESVAVISSRLSESDVRTLQRESEEFAQQRERFLAARQRLVDTLFLARTNEYREIVFAGDSISPSNAAREVHWGVGEHDWIPGPVAAGVPMPLSVQEVSELYATNSTTAIHDEQFVEEPFPELASILTPQAFSTCVVSMRNAEQQQLHLAGRRYWGSTRFTTNHIQQSAQLADQFETCVADFMALELWQIAALEAGREGGSERQAWRLLQSKIAETVQFAAESKLDMLQHDPTIDDETPVGTQLAIAQQLVQHTSVSGKIGFWAGLTNRSWNDMIAKWKVRSGQPTESIHFLAISKRLRLQDSRESLAVLWDGLMHRNGSLAFAELGDRPEEYCEQFETGIETALARWQSSWGVSLEGLSGLGFDWDAFLANAPPTAGSFGTLKRIVGTVQGQLVPFLRSTNAALTSTYQHNRLKTLSSELQKFGRPEIGTLRAAIASKDIAAYEIAYQAIQVARTRQHNAIVRRRLLGKLDQVSGDGVSVAGAWAAAICDRDGVHGKSTPPGDPGKAWRWRQLDDEIQRRNDTDIEQLQQQIETTSAQIDRATVELIERRAWATQVKQAGAYQQDLVGWLDIVRRIGKGYGKRVARLQTEARLKMRNCRAAVPVWIMPISRLVDNFDFAKTKFDVVIIDEASQCDVMGLLAIALAKQVVVVGDHEQVSPSDVGQNAGQVDNLIKLHLDGIPNSVLYDGKMSIYDLARQSFGGLICLLEHFRCTTDIIQFSNYLSYNGEIKPLRDDAKFQQQVVEYRVESVSLRKHVNSAEADAIVSLIVAATEFAEYDGMTFGVIELVGKQQALEIEQQLRRRLSPEVYEARRVICGNSAQFQGDERDVMFLSMIDVPNGGPLTMKAAATFQQRYNVAASRAKNQMWVVHSLNPQTDLKAGDLRKRLIDHARDPKAVTRELEKAEARSESPFEEAVIKRLVAARFKVTPQWKVGRYRIDMVVQDGSRKLAVECDGDRYHGPEKMADDMNRQAILERLGWKFHRIRGTEFFRDPDSAMQRLFARFLELDIHPVADDQADTAETYDEELTQRLIRRAAEIRRSWDDPGADESPALLAFDTTQEQAVLTEDSDADDEFLVVTEPVEVAPPTISPPNSVTQSRQTVLTFTDLDDDESLETTSENSDVGLVSLDQFDGTEAEIIALLSAQPGLGAKQLATKLNLTKTEVNRVLYGPLSDHVACDEQYRWSLSVG</sequence>
<dbReference type="CDD" id="cd18808">
    <property type="entry name" value="SF1_C_Upf1"/>
    <property type="match status" value="1"/>
</dbReference>
<keyword evidence="10" id="KW-1185">Reference proteome</keyword>
<evidence type="ECO:0000259" key="7">
    <source>
        <dbReference type="Pfam" id="PF13087"/>
    </source>
</evidence>
<feature type="domain" description="Restriction endonuclease type II-like" evidence="8">
    <location>
        <begin position="1195"/>
        <end position="1286"/>
    </location>
</feature>
<dbReference type="Gene3D" id="1.10.10.10">
    <property type="entry name" value="Winged helix-like DNA-binding domain superfamily/Winged helix DNA-binding domain"/>
    <property type="match status" value="1"/>
</dbReference>
<dbReference type="PANTHER" id="PTHR43788:SF8">
    <property type="entry name" value="DNA-BINDING PROTEIN SMUBP-2"/>
    <property type="match status" value="1"/>
</dbReference>
<protein>
    <submittedName>
        <fullName evidence="9">RecBCD enzyme subunit RecD</fullName>
        <ecNumber evidence="9">3.1.11.5</ecNumber>
    </submittedName>
</protein>
<keyword evidence="5" id="KW-0067">ATP-binding</keyword>
<dbReference type="OrthoDB" id="9757917at2"/>
<feature type="domain" description="DNA2/NAM7 helicase helicase" evidence="6">
    <location>
        <begin position="902"/>
        <end position="942"/>
    </location>
</feature>
<dbReference type="InterPro" id="IPR049468">
    <property type="entry name" value="Restrct_endonuc-II-like_dom"/>
</dbReference>
<evidence type="ECO:0000313" key="10">
    <source>
        <dbReference type="Proteomes" id="UP000319908"/>
    </source>
</evidence>
<gene>
    <name evidence="9" type="primary">recD</name>
    <name evidence="9" type="ORF">Poly21_07560</name>
</gene>
<evidence type="ECO:0000256" key="4">
    <source>
        <dbReference type="ARBA" id="ARBA00022806"/>
    </source>
</evidence>
<dbReference type="InterPro" id="IPR011335">
    <property type="entry name" value="Restrct_endonuc-II-like"/>
</dbReference>
<dbReference type="PANTHER" id="PTHR43788">
    <property type="entry name" value="DNA2/NAM7 HELICASE FAMILY MEMBER"/>
    <property type="match status" value="1"/>
</dbReference>
<dbReference type="InterPro" id="IPR047187">
    <property type="entry name" value="SF1_C_Upf1"/>
</dbReference>
<dbReference type="GO" id="GO:0008854">
    <property type="term" value="F:exodeoxyribonuclease V activity"/>
    <property type="evidence" value="ECO:0007669"/>
    <property type="project" value="UniProtKB-EC"/>
</dbReference>
<dbReference type="InterPro" id="IPR027417">
    <property type="entry name" value="P-loop_NTPase"/>
</dbReference>
<evidence type="ECO:0000256" key="3">
    <source>
        <dbReference type="ARBA" id="ARBA00022801"/>
    </source>
</evidence>
<dbReference type="InterPro" id="IPR036388">
    <property type="entry name" value="WH-like_DNA-bd_sf"/>
</dbReference>
<accession>A0A5C6C330</accession>
<organism evidence="9 10">
    <name type="scientific">Allorhodopirellula heiligendammensis</name>
    <dbReference type="NCBI Taxonomy" id="2714739"/>
    <lineage>
        <taxon>Bacteria</taxon>
        <taxon>Pseudomonadati</taxon>
        <taxon>Planctomycetota</taxon>
        <taxon>Planctomycetia</taxon>
        <taxon>Pirellulales</taxon>
        <taxon>Pirellulaceae</taxon>
        <taxon>Allorhodopirellula</taxon>
    </lineage>
</organism>
<dbReference type="InterPro" id="IPR041679">
    <property type="entry name" value="DNA2/NAM7-like_C"/>
</dbReference>
<dbReference type="Pfam" id="PF13087">
    <property type="entry name" value="AAA_12"/>
    <property type="match status" value="1"/>
</dbReference>
<dbReference type="GO" id="GO:0005524">
    <property type="term" value="F:ATP binding"/>
    <property type="evidence" value="ECO:0007669"/>
    <property type="project" value="UniProtKB-KW"/>
</dbReference>
<dbReference type="InterPro" id="IPR041677">
    <property type="entry name" value="DNA2/NAM7_AAA_11"/>
</dbReference>
<evidence type="ECO:0000313" key="9">
    <source>
        <dbReference type="EMBL" id="TWU18592.1"/>
    </source>
</evidence>
<evidence type="ECO:0000259" key="6">
    <source>
        <dbReference type="Pfam" id="PF13086"/>
    </source>
</evidence>
<feature type="domain" description="DNA2/NAM7 helicase helicase" evidence="6">
    <location>
        <begin position="198"/>
        <end position="314"/>
    </location>
</feature>
<dbReference type="Pfam" id="PF18741">
    <property type="entry name" value="MTES_1575"/>
    <property type="match status" value="1"/>
</dbReference>
<keyword evidence="2" id="KW-0547">Nucleotide-binding</keyword>
<dbReference type="EMBL" id="SJPU01000001">
    <property type="protein sequence ID" value="TWU18592.1"/>
    <property type="molecule type" value="Genomic_DNA"/>
</dbReference>
<comment type="caution">
    <text evidence="9">The sequence shown here is derived from an EMBL/GenBank/DDBJ whole genome shotgun (WGS) entry which is preliminary data.</text>
</comment>
<proteinExistence type="inferred from homology"/>
<dbReference type="SUPFAM" id="SSF52540">
    <property type="entry name" value="P-loop containing nucleoside triphosphate hydrolases"/>
    <property type="match status" value="1"/>
</dbReference>
<dbReference type="SUPFAM" id="SSF52980">
    <property type="entry name" value="Restriction endonuclease-like"/>
    <property type="match status" value="1"/>
</dbReference>
<reference evidence="9 10" key="1">
    <citation type="journal article" date="2020" name="Antonie Van Leeuwenhoek">
        <title>Rhodopirellula heiligendammensis sp. nov., Rhodopirellula pilleata sp. nov., and Rhodopirellula solitaria sp. nov. isolated from natural or artificial marine surfaces in Northern Germany and California, USA, and emended description of the genus Rhodopirellula.</title>
        <authorList>
            <person name="Kallscheuer N."/>
            <person name="Wiegand S."/>
            <person name="Jogler M."/>
            <person name="Boedeker C."/>
            <person name="Peeters S.H."/>
            <person name="Rast P."/>
            <person name="Heuer A."/>
            <person name="Jetten M.S.M."/>
            <person name="Rohde M."/>
            <person name="Jogler C."/>
        </authorList>
    </citation>
    <scope>NUCLEOTIDE SEQUENCE [LARGE SCALE GENOMIC DNA]</scope>
    <source>
        <strain evidence="9 10">Poly21</strain>
    </source>
</reference>
<comment type="similarity">
    <text evidence="1">Belongs to the DNA2/NAM7 helicase family.</text>
</comment>
<dbReference type="EC" id="3.1.11.5" evidence="9"/>
<dbReference type="Proteomes" id="UP000319908">
    <property type="component" value="Unassembled WGS sequence"/>
</dbReference>
<dbReference type="Gene3D" id="3.40.960.10">
    <property type="entry name" value="VSR Endonuclease"/>
    <property type="match status" value="1"/>
</dbReference>
<feature type="domain" description="DNA2/NAM7 helicase-like C-terminal" evidence="7">
    <location>
        <begin position="989"/>
        <end position="1152"/>
    </location>
</feature>
<evidence type="ECO:0000256" key="1">
    <source>
        <dbReference type="ARBA" id="ARBA00007913"/>
    </source>
</evidence>
<name>A0A5C6C330_9BACT</name>
<dbReference type="Pfam" id="PF13086">
    <property type="entry name" value="AAA_11"/>
    <property type="match status" value="2"/>
</dbReference>
<evidence type="ECO:0000259" key="8">
    <source>
        <dbReference type="Pfam" id="PF18741"/>
    </source>
</evidence>
<keyword evidence="4" id="KW-0347">Helicase</keyword>
<dbReference type="InterPro" id="IPR050534">
    <property type="entry name" value="Coronavir_polyprotein_1ab"/>
</dbReference>
<dbReference type="GO" id="GO:0043139">
    <property type="term" value="F:5'-3' DNA helicase activity"/>
    <property type="evidence" value="ECO:0007669"/>
    <property type="project" value="TreeGrafter"/>
</dbReference>
<evidence type="ECO:0000256" key="2">
    <source>
        <dbReference type="ARBA" id="ARBA00022741"/>
    </source>
</evidence>
<dbReference type="Gene3D" id="3.40.50.300">
    <property type="entry name" value="P-loop containing nucleotide triphosphate hydrolases"/>
    <property type="match status" value="3"/>
</dbReference>